<dbReference type="InterPro" id="IPR036397">
    <property type="entry name" value="RNaseH_sf"/>
</dbReference>
<dbReference type="Pfam" id="PF24626">
    <property type="entry name" value="SH3_Tf2-1"/>
    <property type="match status" value="1"/>
</dbReference>
<keyword evidence="5" id="KW-0378">Hydrolase</keyword>
<feature type="compositionally biased region" description="Basic and acidic residues" evidence="7">
    <location>
        <begin position="448"/>
        <end position="459"/>
    </location>
</feature>
<evidence type="ECO:0000256" key="7">
    <source>
        <dbReference type="SAM" id="MobiDB-lite"/>
    </source>
</evidence>
<feature type="region of interest" description="Disordered" evidence="7">
    <location>
        <begin position="413"/>
        <end position="473"/>
    </location>
</feature>
<name>A0A699GLP9_TANCI</name>
<evidence type="ECO:0000256" key="5">
    <source>
        <dbReference type="ARBA" id="ARBA00022801"/>
    </source>
</evidence>
<keyword evidence="1" id="KW-0808">Transferase</keyword>
<dbReference type="GO" id="GO:0015074">
    <property type="term" value="P:DNA integration"/>
    <property type="evidence" value="ECO:0007669"/>
    <property type="project" value="InterPro"/>
</dbReference>
<dbReference type="GO" id="GO:0016787">
    <property type="term" value="F:hydrolase activity"/>
    <property type="evidence" value="ECO:0007669"/>
    <property type="project" value="UniProtKB-KW"/>
</dbReference>
<dbReference type="InterPro" id="IPR041373">
    <property type="entry name" value="RT_RNaseH"/>
</dbReference>
<dbReference type="InterPro" id="IPR001584">
    <property type="entry name" value="Integrase_cat-core"/>
</dbReference>
<dbReference type="PROSITE" id="PS50878">
    <property type="entry name" value="RT_POL"/>
    <property type="match status" value="1"/>
</dbReference>
<dbReference type="Pfam" id="PF17917">
    <property type="entry name" value="RT_RNaseH"/>
    <property type="match status" value="1"/>
</dbReference>
<protein>
    <submittedName>
        <fullName evidence="10">Putative reverse transcriptase domain-containing protein</fullName>
    </submittedName>
</protein>
<organism evidence="10">
    <name type="scientific">Tanacetum cinerariifolium</name>
    <name type="common">Dalmatian daisy</name>
    <name type="synonym">Chrysanthemum cinerariifolium</name>
    <dbReference type="NCBI Taxonomy" id="118510"/>
    <lineage>
        <taxon>Eukaryota</taxon>
        <taxon>Viridiplantae</taxon>
        <taxon>Streptophyta</taxon>
        <taxon>Embryophyta</taxon>
        <taxon>Tracheophyta</taxon>
        <taxon>Spermatophyta</taxon>
        <taxon>Magnoliopsida</taxon>
        <taxon>eudicotyledons</taxon>
        <taxon>Gunneridae</taxon>
        <taxon>Pentapetalae</taxon>
        <taxon>asterids</taxon>
        <taxon>campanulids</taxon>
        <taxon>Asterales</taxon>
        <taxon>Asteraceae</taxon>
        <taxon>Asteroideae</taxon>
        <taxon>Anthemideae</taxon>
        <taxon>Anthemidinae</taxon>
        <taxon>Tanacetum</taxon>
    </lineage>
</organism>
<evidence type="ECO:0000256" key="4">
    <source>
        <dbReference type="ARBA" id="ARBA00022759"/>
    </source>
</evidence>
<feature type="domain" description="Integrase catalytic" evidence="9">
    <location>
        <begin position="57"/>
        <end position="241"/>
    </location>
</feature>
<keyword evidence="4" id="KW-0255">Endonuclease</keyword>
<evidence type="ECO:0000259" key="9">
    <source>
        <dbReference type="PROSITE" id="PS50994"/>
    </source>
</evidence>
<keyword evidence="3" id="KW-0540">Nuclease</keyword>
<dbReference type="SUPFAM" id="SSF53098">
    <property type="entry name" value="Ribonuclease H-like"/>
    <property type="match status" value="1"/>
</dbReference>
<dbReference type="GO" id="GO:0003676">
    <property type="term" value="F:nucleic acid binding"/>
    <property type="evidence" value="ECO:0007669"/>
    <property type="project" value="InterPro"/>
</dbReference>
<reference evidence="10" key="1">
    <citation type="journal article" date="2019" name="Sci. Rep.">
        <title>Draft genome of Tanacetum cinerariifolium, the natural source of mosquito coil.</title>
        <authorList>
            <person name="Yamashiro T."/>
            <person name="Shiraishi A."/>
            <person name="Satake H."/>
            <person name="Nakayama K."/>
        </authorList>
    </citation>
    <scope>NUCLEOTIDE SEQUENCE</scope>
</reference>
<dbReference type="InterPro" id="IPR043502">
    <property type="entry name" value="DNA/RNA_pol_sf"/>
</dbReference>
<dbReference type="InterPro" id="IPR043128">
    <property type="entry name" value="Rev_trsase/Diguanyl_cyclase"/>
</dbReference>
<evidence type="ECO:0000313" key="10">
    <source>
        <dbReference type="EMBL" id="GEU97632.1"/>
    </source>
</evidence>
<feature type="domain" description="Reverse transcriptase" evidence="8">
    <location>
        <begin position="1"/>
        <end position="70"/>
    </location>
</feature>
<evidence type="ECO:0000256" key="1">
    <source>
        <dbReference type="ARBA" id="ARBA00022679"/>
    </source>
</evidence>
<keyword evidence="2" id="KW-0548">Nucleotidyltransferase</keyword>
<dbReference type="InterPro" id="IPR000477">
    <property type="entry name" value="RT_dom"/>
</dbReference>
<dbReference type="PANTHER" id="PTHR37984">
    <property type="entry name" value="PROTEIN CBG26694"/>
    <property type="match status" value="1"/>
</dbReference>
<dbReference type="AlphaFoldDB" id="A0A699GLP9"/>
<keyword evidence="6 10" id="KW-0695">RNA-directed DNA polymerase</keyword>
<evidence type="ECO:0000256" key="2">
    <source>
        <dbReference type="ARBA" id="ARBA00022695"/>
    </source>
</evidence>
<accession>A0A699GLP9</accession>
<dbReference type="Gene3D" id="3.30.420.10">
    <property type="entry name" value="Ribonuclease H-like superfamily/Ribonuclease H"/>
    <property type="match status" value="1"/>
</dbReference>
<dbReference type="PROSITE" id="PS50994">
    <property type="entry name" value="INTEGRASE"/>
    <property type="match status" value="1"/>
</dbReference>
<gene>
    <name evidence="10" type="ORF">Tci_069610</name>
</gene>
<dbReference type="GO" id="GO:0004519">
    <property type="term" value="F:endonuclease activity"/>
    <property type="evidence" value="ECO:0007669"/>
    <property type="project" value="UniProtKB-KW"/>
</dbReference>
<dbReference type="InterPro" id="IPR012337">
    <property type="entry name" value="RNaseH-like_sf"/>
</dbReference>
<dbReference type="InterPro" id="IPR056924">
    <property type="entry name" value="SH3_Tf2-1"/>
</dbReference>
<dbReference type="PANTHER" id="PTHR37984:SF5">
    <property type="entry name" value="PROTEIN NYNRIN-LIKE"/>
    <property type="match status" value="1"/>
</dbReference>
<dbReference type="EMBL" id="BKCJ010011778">
    <property type="protein sequence ID" value="GEU97632.1"/>
    <property type="molecule type" value="Genomic_DNA"/>
</dbReference>
<sequence>MDLMNRVYKSYLNKFMTVFIDDILIYSKRKEEHEEHLKLILELLKKEELYAKCSKCDFWLPKVQFLGHVIDSEGIYVDPANINKNFMVYCDASHKGLGAVLMQREKVIAYAFRQLMVHERNYTTHNLELGAEIVSRHSVPGSIIFDRDSRFTPHFWQSLQKALGTQQDMSMTYHPQTNGQSERTIQTLEDILCACVIDFQKGWDRHLPLVEFSYNNITRALKLTGPKIIHETTKKFVQIKSQIQAARDRQKSNADVRRKPFEFQVGDKVMLEVSSWKRVIRFGKRGKLNPRYIRPFKILAKTGIVAYRLELPKQLSRVHSTFQAQAKRLFRNEEVWVKMHKDIAWDMVENPNPQSTPQVLSFEENTSLVTYTDEVEEVIRILIKVEPLDKTPLEDLGLSTCNHDIPLRFREIPSFDEPDPQPQPLPNCPSLDVSLEDKRGTDPPIKPHSSDSFRIKVVDKSTINTPPSRHLLP</sequence>
<dbReference type="Pfam" id="PF00078">
    <property type="entry name" value="RVT_1"/>
    <property type="match status" value="1"/>
</dbReference>
<dbReference type="InterPro" id="IPR050951">
    <property type="entry name" value="Retrovirus_Pol_polyprotein"/>
</dbReference>
<evidence type="ECO:0000256" key="6">
    <source>
        <dbReference type="ARBA" id="ARBA00022918"/>
    </source>
</evidence>
<evidence type="ECO:0000256" key="3">
    <source>
        <dbReference type="ARBA" id="ARBA00022722"/>
    </source>
</evidence>
<evidence type="ECO:0000259" key="8">
    <source>
        <dbReference type="PROSITE" id="PS50878"/>
    </source>
</evidence>
<proteinExistence type="predicted"/>
<dbReference type="GO" id="GO:0003964">
    <property type="term" value="F:RNA-directed DNA polymerase activity"/>
    <property type="evidence" value="ECO:0007669"/>
    <property type="project" value="UniProtKB-KW"/>
</dbReference>
<dbReference type="Gene3D" id="3.30.70.270">
    <property type="match status" value="1"/>
</dbReference>
<comment type="caution">
    <text evidence="10">The sequence shown here is derived from an EMBL/GenBank/DDBJ whole genome shotgun (WGS) entry which is preliminary data.</text>
</comment>
<dbReference type="SUPFAM" id="SSF56672">
    <property type="entry name" value="DNA/RNA polymerases"/>
    <property type="match status" value="1"/>
</dbReference>